<dbReference type="EMBL" id="ABVQ01000036">
    <property type="protein sequence ID" value="EEC56818.1"/>
    <property type="molecule type" value="Genomic_DNA"/>
</dbReference>
<dbReference type="HOGENOM" id="CLU_2462704_0_0_9"/>
<reference evidence="1 2" key="2">
    <citation type="submission" date="2008-11" db="EMBL/GenBank/DDBJ databases">
        <authorList>
            <person name="Fulton L."/>
            <person name="Clifton S."/>
            <person name="Fulton B."/>
            <person name="Xu J."/>
            <person name="Minx P."/>
            <person name="Pepin K.H."/>
            <person name="Johnson M."/>
            <person name="Bhonagiri V."/>
            <person name="Nash W.E."/>
            <person name="Mardis E.R."/>
            <person name="Wilson R.K."/>
        </authorList>
    </citation>
    <scope>NUCLEOTIDE SEQUENCE [LARGE SCALE GENOMIC DNA]</scope>
    <source>
        <strain evidence="1 2">ATCC 43243</strain>
    </source>
</reference>
<dbReference type="AlphaFoldDB" id="B7AT33"/>
<protein>
    <submittedName>
        <fullName evidence="1">Uncharacterized protein</fullName>
    </submittedName>
</protein>
<gene>
    <name evidence="1" type="ORF">BACPEC_01302</name>
</gene>
<keyword evidence="2" id="KW-1185">Reference proteome</keyword>
<comment type="caution">
    <text evidence="1">The sequence shown here is derived from an EMBL/GenBank/DDBJ whole genome shotgun (WGS) entry which is preliminary data.</text>
</comment>
<reference evidence="1 2" key="1">
    <citation type="submission" date="2008-11" db="EMBL/GenBank/DDBJ databases">
        <title>Draft genome sequence of Bacteroides pectinophilus (ATCC 43243).</title>
        <authorList>
            <person name="Sudarsanam P."/>
            <person name="Ley R."/>
            <person name="Guruge J."/>
            <person name="Turnbaugh P.J."/>
            <person name="Mahowald M."/>
            <person name="Liep D."/>
            <person name="Gordon J."/>
        </authorList>
    </citation>
    <scope>NUCLEOTIDE SEQUENCE [LARGE SCALE GENOMIC DNA]</scope>
    <source>
        <strain evidence="1 2">ATCC 43243</strain>
    </source>
</reference>
<evidence type="ECO:0000313" key="1">
    <source>
        <dbReference type="EMBL" id="EEC56818.1"/>
    </source>
</evidence>
<proteinExistence type="predicted"/>
<name>B7AT33_9FIRM</name>
<dbReference type="Proteomes" id="UP000003136">
    <property type="component" value="Unassembled WGS sequence"/>
</dbReference>
<organism evidence="1 2">
    <name type="scientific">[Bacteroides] pectinophilus ATCC 43243</name>
    <dbReference type="NCBI Taxonomy" id="483218"/>
    <lineage>
        <taxon>Bacteria</taxon>
        <taxon>Bacillati</taxon>
        <taxon>Bacillota</taxon>
        <taxon>Clostridia</taxon>
        <taxon>Eubacteriales</taxon>
    </lineage>
</organism>
<sequence length="88" mass="10344">MIFVSIVSSSVFSVFPFGRYIFALNRTYIQSFKHYNVHKDLWKKLWILPLRPVDGFKDLFLFLCPNTNTLKRLTCPTVWADKRSAVCP</sequence>
<accession>B7AT33</accession>
<evidence type="ECO:0000313" key="2">
    <source>
        <dbReference type="Proteomes" id="UP000003136"/>
    </source>
</evidence>